<name>A0AAD4LJE5_9AGAM</name>
<dbReference type="InterPro" id="IPR032675">
    <property type="entry name" value="LRR_dom_sf"/>
</dbReference>
<protein>
    <recommendedName>
        <fullName evidence="2">F-box domain-containing protein</fullName>
    </recommendedName>
</protein>
<evidence type="ECO:0000259" key="2">
    <source>
        <dbReference type="Pfam" id="PF12937"/>
    </source>
</evidence>
<comment type="caution">
    <text evidence="3">The sequence shown here is derived from an EMBL/GenBank/DDBJ whole genome shotgun (WGS) entry which is preliminary data.</text>
</comment>
<feature type="region of interest" description="Disordered" evidence="1">
    <location>
        <begin position="22"/>
        <end position="70"/>
    </location>
</feature>
<dbReference type="Proteomes" id="UP001201163">
    <property type="component" value="Unassembled WGS sequence"/>
</dbReference>
<proteinExistence type="predicted"/>
<feature type="domain" description="F-box" evidence="2">
    <location>
        <begin position="167"/>
        <end position="206"/>
    </location>
</feature>
<feature type="compositionally biased region" description="Pro residues" evidence="1">
    <location>
        <begin position="42"/>
        <end position="52"/>
    </location>
</feature>
<dbReference type="EMBL" id="JAKELL010000013">
    <property type="protein sequence ID" value="KAH8994846.1"/>
    <property type="molecule type" value="Genomic_DNA"/>
</dbReference>
<organism evidence="3 4">
    <name type="scientific">Lactarius akahatsu</name>
    <dbReference type="NCBI Taxonomy" id="416441"/>
    <lineage>
        <taxon>Eukaryota</taxon>
        <taxon>Fungi</taxon>
        <taxon>Dikarya</taxon>
        <taxon>Basidiomycota</taxon>
        <taxon>Agaricomycotina</taxon>
        <taxon>Agaricomycetes</taxon>
        <taxon>Russulales</taxon>
        <taxon>Russulaceae</taxon>
        <taxon>Lactarius</taxon>
    </lineage>
</organism>
<gene>
    <name evidence="3" type="ORF">EDB92DRAFT_1943559</name>
</gene>
<dbReference type="InterPro" id="IPR036047">
    <property type="entry name" value="F-box-like_dom_sf"/>
</dbReference>
<dbReference type="AlphaFoldDB" id="A0AAD4LJE5"/>
<accession>A0AAD4LJE5</accession>
<evidence type="ECO:0000313" key="4">
    <source>
        <dbReference type="Proteomes" id="UP001201163"/>
    </source>
</evidence>
<dbReference type="SUPFAM" id="SSF52047">
    <property type="entry name" value="RNI-like"/>
    <property type="match status" value="1"/>
</dbReference>
<keyword evidence="4" id="KW-1185">Reference proteome</keyword>
<sequence>MIPPRILVLNVSSSSNVPSYGGDFQGCVTDPSTFTSSQQPGHPQPSLPPPHRLPVSPTHLLGGHESAAPRVLGPIPPQPGTGHVNDHTRPPDVFPHANVPDSAQLQPYLLGRFVTPGRPDVSEPPYPPVPSYGFVSSHASERSPPHVYVSVDHQKYKQTKVRNPTMIEVLPDETLLKIFRHNLYTSPQFWPTLIHVCRKWRQIVLSSPLGLRLRLYCTYGTPVSKTLDCWPPFPLVVNYGGFPPAPEDEKNIIVALKQSDRVGSICLTITNSLMENLPVVSGPFSELEELVLLTEYIDDAQLVLPNSFRWGPRLRYLHLTRIAIPALPQLLSPSTGLVDLQLHEIPDIGYFSPYAFADALSEMTQLQTLVLHFLSLPPSRNDLDFPPQSRERVVLPALTCLKYRGTSKYLDSLVARIDAPCLRDIDITFFSQPTLDALQLGLFIGRIEMQASPLQANIIPSWGDISITFAWPDVLTRLELQISCGELDLQLSSISQICDHFSPFLFNVEELSIDTIEASTVPDDMDDEQWLRLIRAFGGVKDFYVTGELATDILRALCSGEGHETVLPALRWLHLQEPLSRHGSFWDPVDSFLAQCQLSGRPVQLHYHE</sequence>
<evidence type="ECO:0000256" key="1">
    <source>
        <dbReference type="SAM" id="MobiDB-lite"/>
    </source>
</evidence>
<dbReference type="InterPro" id="IPR001810">
    <property type="entry name" value="F-box_dom"/>
</dbReference>
<dbReference type="Gene3D" id="3.80.10.10">
    <property type="entry name" value="Ribonuclease Inhibitor"/>
    <property type="match status" value="1"/>
</dbReference>
<reference evidence="3" key="1">
    <citation type="submission" date="2022-01" db="EMBL/GenBank/DDBJ databases">
        <title>Comparative genomics reveals a dynamic genome evolution in the ectomycorrhizal milk-cap (Lactarius) mushrooms.</title>
        <authorList>
            <consortium name="DOE Joint Genome Institute"/>
            <person name="Lebreton A."/>
            <person name="Tang N."/>
            <person name="Kuo A."/>
            <person name="LaButti K."/>
            <person name="Drula E."/>
            <person name="Barry K."/>
            <person name="Clum A."/>
            <person name="Lipzen A."/>
            <person name="Mousain D."/>
            <person name="Ng V."/>
            <person name="Wang R."/>
            <person name="Wang X."/>
            <person name="Dai Y."/>
            <person name="Henrissat B."/>
            <person name="Grigoriev I.V."/>
            <person name="Guerin-Laguette A."/>
            <person name="Yu F."/>
            <person name="Martin F.M."/>
        </authorList>
    </citation>
    <scope>NUCLEOTIDE SEQUENCE</scope>
    <source>
        <strain evidence="3">QP</strain>
    </source>
</reference>
<evidence type="ECO:0000313" key="3">
    <source>
        <dbReference type="EMBL" id="KAH8994846.1"/>
    </source>
</evidence>
<dbReference type="Pfam" id="PF12937">
    <property type="entry name" value="F-box-like"/>
    <property type="match status" value="1"/>
</dbReference>
<dbReference type="SUPFAM" id="SSF81383">
    <property type="entry name" value="F-box domain"/>
    <property type="match status" value="1"/>
</dbReference>